<feature type="transmembrane region" description="Helical" evidence="1">
    <location>
        <begin position="89"/>
        <end position="107"/>
    </location>
</feature>
<dbReference type="Proteomes" id="UP000236161">
    <property type="component" value="Unassembled WGS sequence"/>
</dbReference>
<evidence type="ECO:0000313" key="3">
    <source>
        <dbReference type="Proteomes" id="UP000236161"/>
    </source>
</evidence>
<keyword evidence="1" id="KW-0812">Transmembrane</keyword>
<reference evidence="2 3" key="1">
    <citation type="journal article" date="2017" name="Nature">
        <title>The Apostasia genome and the evolution of orchids.</title>
        <authorList>
            <person name="Zhang G.Q."/>
            <person name="Liu K.W."/>
            <person name="Li Z."/>
            <person name="Lohaus R."/>
            <person name="Hsiao Y.Y."/>
            <person name="Niu S.C."/>
            <person name="Wang J.Y."/>
            <person name="Lin Y.C."/>
            <person name="Xu Q."/>
            <person name="Chen L.J."/>
            <person name="Yoshida K."/>
            <person name="Fujiwara S."/>
            <person name="Wang Z.W."/>
            <person name="Zhang Y.Q."/>
            <person name="Mitsuda N."/>
            <person name="Wang M."/>
            <person name="Liu G.H."/>
            <person name="Pecoraro L."/>
            <person name="Huang H.X."/>
            <person name="Xiao X.J."/>
            <person name="Lin M."/>
            <person name="Wu X.Y."/>
            <person name="Wu W.L."/>
            <person name="Chen Y.Y."/>
            <person name="Chang S.B."/>
            <person name="Sakamoto S."/>
            <person name="Ohme-Takagi M."/>
            <person name="Yagi M."/>
            <person name="Zeng S.J."/>
            <person name="Shen C.Y."/>
            <person name="Yeh C.M."/>
            <person name="Luo Y.B."/>
            <person name="Tsai W.C."/>
            <person name="Van de Peer Y."/>
            <person name="Liu Z.J."/>
        </authorList>
    </citation>
    <scope>NUCLEOTIDE SEQUENCE [LARGE SCALE GENOMIC DNA]</scope>
    <source>
        <strain evidence="3">cv. Shenzhen</strain>
        <tissue evidence="2">Stem</tissue>
    </source>
</reference>
<accession>A0A2I0AUR7</accession>
<keyword evidence="3" id="KW-1185">Reference proteome</keyword>
<protein>
    <submittedName>
        <fullName evidence="2">Uncharacterized protein</fullName>
    </submittedName>
</protein>
<dbReference type="AlphaFoldDB" id="A0A2I0AUR7"/>
<dbReference type="STRING" id="1088818.A0A2I0AUR7"/>
<proteinExistence type="predicted"/>
<sequence>MAIPAMELSSPSSTLRLHRTHQAYLLTNYLLIGGASSCIFLTLSLRLLPSPCGLLLISLHSLTAIAAASSASGASSLPLSDRSHAAHTSAAALTAIFQGAVALLAFTRSPDFLTELRSYVKEEDGVAILKMVGGLSAAVFCLEWVALVLAFALRFQATGEEDQCYSTTKQGRGHKPWEF</sequence>
<name>A0A2I0AUR7_9ASPA</name>
<feature type="transmembrane region" description="Helical" evidence="1">
    <location>
        <begin position="54"/>
        <end position="77"/>
    </location>
</feature>
<dbReference type="EMBL" id="KZ451950">
    <property type="protein sequence ID" value="PKA59290.1"/>
    <property type="molecule type" value="Genomic_DNA"/>
</dbReference>
<dbReference type="PANTHER" id="PTHR34124">
    <property type="entry name" value="F16B3.27 PROTEIN-RELATED"/>
    <property type="match status" value="1"/>
</dbReference>
<dbReference type="PANTHER" id="PTHR34124:SF2">
    <property type="entry name" value="F16B3.27 PROTEIN-RELATED"/>
    <property type="match status" value="1"/>
</dbReference>
<organism evidence="2 3">
    <name type="scientific">Apostasia shenzhenica</name>
    <dbReference type="NCBI Taxonomy" id="1088818"/>
    <lineage>
        <taxon>Eukaryota</taxon>
        <taxon>Viridiplantae</taxon>
        <taxon>Streptophyta</taxon>
        <taxon>Embryophyta</taxon>
        <taxon>Tracheophyta</taxon>
        <taxon>Spermatophyta</taxon>
        <taxon>Magnoliopsida</taxon>
        <taxon>Liliopsida</taxon>
        <taxon>Asparagales</taxon>
        <taxon>Orchidaceae</taxon>
        <taxon>Apostasioideae</taxon>
        <taxon>Apostasia</taxon>
    </lineage>
</organism>
<feature type="transmembrane region" description="Helical" evidence="1">
    <location>
        <begin position="127"/>
        <end position="153"/>
    </location>
</feature>
<feature type="transmembrane region" description="Helical" evidence="1">
    <location>
        <begin position="23"/>
        <end position="48"/>
    </location>
</feature>
<evidence type="ECO:0000256" key="1">
    <source>
        <dbReference type="SAM" id="Phobius"/>
    </source>
</evidence>
<gene>
    <name evidence="2" type="ORF">AXF42_Ash001384</name>
</gene>
<evidence type="ECO:0000313" key="2">
    <source>
        <dbReference type="EMBL" id="PKA59290.1"/>
    </source>
</evidence>
<keyword evidence="1" id="KW-1133">Transmembrane helix</keyword>
<keyword evidence="1" id="KW-0472">Membrane</keyword>
<dbReference type="OrthoDB" id="780634at2759"/>